<gene>
    <name evidence="2" type="ORF">D7Y33_06410</name>
</gene>
<reference evidence="2" key="2">
    <citation type="journal article" date="2020" name="Front. Microbiol.">
        <title>Genetic Variants of the DSF Quorum Sensing System in Stenotrophomonas maltophilia Influence Virulence and Resistance Phenotypes Among Genotypically Diverse Clinical Isolates.</title>
        <authorList>
            <person name="Yero D."/>
            <person name="Huedo P."/>
            <person name="Conchillo-Sole O."/>
            <person name="Martinez-Servat S."/>
            <person name="Mamat U."/>
            <person name="Coves X."/>
            <person name="Llanas F."/>
            <person name="Roca I."/>
            <person name="Vila J."/>
            <person name="Schaible U.E."/>
            <person name="Daura X."/>
            <person name="Gibert I."/>
        </authorList>
    </citation>
    <scope>NUCLEOTIDE SEQUENCE</scope>
    <source>
        <strain evidence="2">OG156</strain>
    </source>
</reference>
<protein>
    <submittedName>
        <fullName evidence="2">HEPN domain-containing protein</fullName>
    </submittedName>
</protein>
<dbReference type="OrthoDB" id="8776305at2"/>
<comment type="caution">
    <text evidence="2">The sequence shown here is derived from an EMBL/GenBank/DDBJ whole genome shotgun (WGS) entry which is preliminary data.</text>
</comment>
<evidence type="ECO:0000259" key="1">
    <source>
        <dbReference type="Pfam" id="PF05168"/>
    </source>
</evidence>
<dbReference type="Proteomes" id="UP000822271">
    <property type="component" value="Unassembled WGS sequence"/>
</dbReference>
<organism evidence="2 3">
    <name type="scientific">Stenotrophomonas maltophilia</name>
    <name type="common">Pseudomonas maltophilia</name>
    <name type="synonym">Xanthomonas maltophilia</name>
    <dbReference type="NCBI Taxonomy" id="40324"/>
    <lineage>
        <taxon>Bacteria</taxon>
        <taxon>Pseudomonadati</taxon>
        <taxon>Pseudomonadota</taxon>
        <taxon>Gammaproteobacteria</taxon>
        <taxon>Lysobacterales</taxon>
        <taxon>Lysobacteraceae</taxon>
        <taxon>Stenotrophomonas</taxon>
        <taxon>Stenotrophomonas maltophilia group</taxon>
    </lineage>
</organism>
<proteinExistence type="predicted"/>
<dbReference type="InterPro" id="IPR007842">
    <property type="entry name" value="HEPN_dom"/>
</dbReference>
<name>A0A2J0SLV0_STEMA</name>
<reference evidence="2" key="1">
    <citation type="submission" date="2018-09" db="EMBL/GenBank/DDBJ databases">
        <authorList>
            <person name="Groschel M."/>
            <person name="Kohl T."/>
            <person name="Conchillo-Sole O."/>
            <person name="Mamat U."/>
            <person name="Yero D."/>
            <person name="Niemann S."/>
            <person name="Daura X."/>
            <person name="Gibert I."/>
        </authorList>
    </citation>
    <scope>NUCLEOTIDE SEQUENCE</scope>
    <source>
        <strain evidence="2">OG156</strain>
    </source>
</reference>
<dbReference type="RefSeq" id="WP_049431602.1">
    <property type="nucleotide sequence ID" value="NZ_CP154630.1"/>
</dbReference>
<dbReference type="Gene3D" id="1.20.120.330">
    <property type="entry name" value="Nucleotidyltransferases domain 2"/>
    <property type="match status" value="1"/>
</dbReference>
<dbReference type="SUPFAM" id="SSF81593">
    <property type="entry name" value="Nucleotidyltransferase substrate binding subunit/domain"/>
    <property type="match status" value="1"/>
</dbReference>
<dbReference type="Pfam" id="PF05168">
    <property type="entry name" value="HEPN"/>
    <property type="match status" value="1"/>
</dbReference>
<dbReference type="AlphaFoldDB" id="A0A2J0SLV0"/>
<evidence type="ECO:0000313" key="2">
    <source>
        <dbReference type="EMBL" id="MBA0310654.1"/>
    </source>
</evidence>
<sequence>MNANDIYLNDFATRSFRDIADQDYIMARAAYRTTLYPQFLWSGLQAIEKYLKAILLYNRIPQPKGKESLRHDLARALELTKQARFEMSLSATSMQIIEHLDTYGRFRYLESSYHLDGQELLMLDRAVWEVRLYCRVLDHTITTGAGEVIDMLPKYLRTIELELHKPARRFLIPGGVLEKILAKRDHPARPSLVWKNLLFNQHHRKSLQWRHRRHVVNSPLALRPELLDEVNKYVWLPGEAIKAYREEIEARRSDR</sequence>
<evidence type="ECO:0000313" key="3">
    <source>
        <dbReference type="Proteomes" id="UP000822271"/>
    </source>
</evidence>
<dbReference type="EMBL" id="RAUE01000011">
    <property type="protein sequence ID" value="MBA0310654.1"/>
    <property type="molecule type" value="Genomic_DNA"/>
</dbReference>
<feature type="domain" description="HEPN" evidence="1">
    <location>
        <begin position="16"/>
        <end position="113"/>
    </location>
</feature>
<accession>A0A2J0SLV0</accession>